<dbReference type="SUPFAM" id="SSF53448">
    <property type="entry name" value="Nucleotide-diphospho-sugar transferases"/>
    <property type="match status" value="1"/>
</dbReference>
<dbReference type="Proteomes" id="UP000192775">
    <property type="component" value="Chromosome"/>
</dbReference>
<dbReference type="PANTHER" id="PTHR43777:SF1">
    <property type="entry name" value="MOLYBDENUM COFACTOR CYTIDYLYLTRANSFERASE"/>
    <property type="match status" value="1"/>
</dbReference>
<gene>
    <name evidence="1" type="ORF">B5808_11825</name>
</gene>
<sequence>MTDTIVGLVLAAGSGSRYGGPKALVVGDDGVPWLARAIDVLRSGGCDEVVVVLGASAVEAGALLRETGLGDDTEEDGESPVRVVETEHWARGIGESLRAGLTEAARVDPVAVVVTLVDLPALQPSAVERVIGTPHPPSEDALRQAVYDGRPGHPVLIGATHLPALVDSLDGDVGARPYLVAHDVLEVDCTGLGGDDDRDVPDRLPLD</sequence>
<dbReference type="GO" id="GO:0016779">
    <property type="term" value="F:nucleotidyltransferase activity"/>
    <property type="evidence" value="ECO:0007669"/>
    <property type="project" value="UniProtKB-ARBA"/>
</dbReference>
<accession>A0A1X9LL44</accession>
<evidence type="ECO:0000313" key="1">
    <source>
        <dbReference type="EMBL" id="ARJ05837.1"/>
    </source>
</evidence>
<dbReference type="RefSeq" id="WP_085019975.1">
    <property type="nucleotide sequence ID" value="NZ_BMHD01000001.1"/>
</dbReference>
<dbReference type="STRING" id="1619308.B5808_11825"/>
<keyword evidence="2" id="KW-1185">Reference proteome</keyword>
<proteinExistence type="predicted"/>
<dbReference type="EMBL" id="CP020715">
    <property type="protein sequence ID" value="ARJ05837.1"/>
    <property type="molecule type" value="Genomic_DNA"/>
</dbReference>
<dbReference type="InterPro" id="IPR025877">
    <property type="entry name" value="MobA-like_NTP_Trfase"/>
</dbReference>
<evidence type="ECO:0000313" key="2">
    <source>
        <dbReference type="Proteomes" id="UP000192775"/>
    </source>
</evidence>
<dbReference type="InterPro" id="IPR029044">
    <property type="entry name" value="Nucleotide-diphossugar_trans"/>
</dbReference>
<organism evidence="1 2">
    <name type="scientific">Cnuibacter physcomitrellae</name>
    <dbReference type="NCBI Taxonomy" id="1619308"/>
    <lineage>
        <taxon>Bacteria</taxon>
        <taxon>Bacillati</taxon>
        <taxon>Actinomycetota</taxon>
        <taxon>Actinomycetes</taxon>
        <taxon>Micrococcales</taxon>
        <taxon>Microbacteriaceae</taxon>
        <taxon>Cnuibacter</taxon>
    </lineage>
</organism>
<dbReference type="Gene3D" id="3.90.550.10">
    <property type="entry name" value="Spore Coat Polysaccharide Biosynthesis Protein SpsA, Chain A"/>
    <property type="match status" value="1"/>
</dbReference>
<dbReference type="Pfam" id="PF12804">
    <property type="entry name" value="NTP_transf_3"/>
    <property type="match status" value="1"/>
</dbReference>
<protein>
    <submittedName>
        <fullName evidence="1">Uncharacterized protein</fullName>
    </submittedName>
</protein>
<dbReference type="KEGG" id="cphy:B5808_11825"/>
<dbReference type="AlphaFoldDB" id="A0A1X9LL44"/>
<dbReference type="PANTHER" id="PTHR43777">
    <property type="entry name" value="MOLYBDENUM COFACTOR CYTIDYLYLTRANSFERASE"/>
    <property type="match status" value="1"/>
</dbReference>
<dbReference type="CDD" id="cd04182">
    <property type="entry name" value="GT_2_like_f"/>
    <property type="match status" value="1"/>
</dbReference>
<name>A0A1X9LL44_9MICO</name>
<reference evidence="1 2" key="1">
    <citation type="submission" date="2017-04" db="EMBL/GenBank/DDBJ databases">
        <authorList>
            <person name="Afonso C.L."/>
            <person name="Miller P.J."/>
            <person name="Scott M.A."/>
            <person name="Spackman E."/>
            <person name="Goraichik I."/>
            <person name="Dimitrov K.M."/>
            <person name="Suarez D.L."/>
            <person name="Swayne D.E."/>
        </authorList>
    </citation>
    <scope>NUCLEOTIDE SEQUENCE [LARGE SCALE GENOMIC DNA]</scope>
    <source>
        <strain evidence="2">XA(T)</strain>
    </source>
</reference>